<dbReference type="PANTHER" id="PTHR13847">
    <property type="entry name" value="SARCOSINE DEHYDROGENASE-RELATED"/>
    <property type="match status" value="1"/>
</dbReference>
<gene>
    <name evidence="10 12" type="primary">mnmC</name>
    <name evidence="12" type="ORF">ACIPEN_21495</name>
</gene>
<protein>
    <recommendedName>
        <fullName evidence="10">tRNA 5-methylaminomethyl-2-thiouridine biosynthesis bifunctional protein MnmC</fullName>
        <shortName evidence="10">tRNA mnm(5)s(2)U biosynthesis bifunctional protein</shortName>
    </recommendedName>
    <domain>
        <recommendedName>
            <fullName evidence="10">tRNA (mnm(5)s(2)U34)-methyltransferase</fullName>
            <ecNumber evidence="10">2.1.1.61</ecNumber>
        </recommendedName>
    </domain>
    <domain>
        <recommendedName>
            <fullName evidence="10">FAD-dependent cmnm(5)s(2)U34 oxidoreductase</fullName>
            <ecNumber evidence="10">1.5.-.-</ecNumber>
        </recommendedName>
    </domain>
</protein>
<feature type="region of interest" description="tRNA (mnm(5)s(2)U34)-methyltransferase" evidence="10">
    <location>
        <begin position="1"/>
        <end position="238"/>
    </location>
</feature>
<evidence type="ECO:0000256" key="4">
    <source>
        <dbReference type="ARBA" id="ARBA00022679"/>
    </source>
</evidence>
<proteinExistence type="inferred from homology"/>
<dbReference type="GO" id="GO:0004808">
    <property type="term" value="F:tRNA (5-methylaminomethyl-2-thiouridylate)(34)-methyltransferase activity"/>
    <property type="evidence" value="ECO:0007669"/>
    <property type="project" value="UniProtKB-EC"/>
</dbReference>
<feature type="domain" description="FAD dependent oxidoreductase" evidence="11">
    <location>
        <begin position="250"/>
        <end position="619"/>
    </location>
</feature>
<sequence>MPARPVIPASANLLAAWRADPHSGDAGQMAQLLATPQAGLDACLQEQHTPAILDLHFGAGLAFLASWQRFDQLRVQGGAQRLHYVAIQPHPCTVEQLLALHAGWEGLAPYAAQLRAAWPLLLPGTHRLLLDEGRVTLTLVFGPLDEELARLEAPCDLFYLHGRQQDFDAAAPDWNPHACKRLARLAWTGARALVFDGAATADAMRQVGFTGEPLPGVLTLHYAPAWARPPSHVAAADTPLRRQSSHARHALVIGAGLAGCAIGERLAARGWRIDLVEAGDGPATQASGNHGGLFMPALARDDSPLARLTRAAFLFAARHWERLGGVGTAADAAIAGECCGILQFGRDARQALSFEQGARDWNYPPGYARWMDAEQARALLGMPVMGGGYFFPQAGWLNPPSVCRRLLAVAQQGGALATYFGRQVAALRRDGEHWQALDQAGQIIVQAPVVILAAGAQARALAQSASLPLNAVRGQVTHLPAQGFPEVPVALCGDGYLTRPYAGQVCMGASYDRDDGAGLRISSHAENLQRLRNMLPGTGERYAMPDAETVELQGRVGFRCIAPDRLPLVGALPDMDAAVALAPTRLDAVPRHTGLYGLLGYASRGLIWAPVMAELLAAMLEREPLPLPRDLLAALDPARFVGKADVETAAADD</sequence>
<evidence type="ECO:0000256" key="1">
    <source>
        <dbReference type="ARBA" id="ARBA00022490"/>
    </source>
</evidence>
<keyword evidence="9 10" id="KW-0511">Multifunctional enzyme</keyword>
<evidence type="ECO:0000256" key="2">
    <source>
        <dbReference type="ARBA" id="ARBA00022603"/>
    </source>
</evidence>
<dbReference type="EC" id="2.1.1.61" evidence="10"/>
<dbReference type="Gene3D" id="3.50.50.60">
    <property type="entry name" value="FAD/NAD(P)-binding domain"/>
    <property type="match status" value="1"/>
</dbReference>
<feature type="region of interest" description="FAD-dependent cmnm(5)s(2)U34 oxidoreductase" evidence="10">
    <location>
        <begin position="253"/>
        <end position="653"/>
    </location>
</feature>
<evidence type="ECO:0000256" key="5">
    <source>
        <dbReference type="ARBA" id="ARBA00022691"/>
    </source>
</evidence>
<keyword evidence="2 10" id="KW-0489">Methyltransferase</keyword>
<keyword evidence="6 10" id="KW-0819">tRNA processing</keyword>
<evidence type="ECO:0000256" key="3">
    <source>
        <dbReference type="ARBA" id="ARBA00022630"/>
    </source>
</evidence>
<reference evidence="12 13" key="1">
    <citation type="submission" date="2024-10" db="EMBL/GenBank/DDBJ databases">
        <title>The Natural Products Discovery Center: Release of the First 8490 Sequenced Strains for Exploring Actinobacteria Biosynthetic Diversity.</title>
        <authorList>
            <person name="Kalkreuter E."/>
            <person name="Kautsar S.A."/>
            <person name="Yang D."/>
            <person name="Bader C.D."/>
            <person name="Teijaro C.N."/>
            <person name="Fluegel L."/>
            <person name="Davis C.M."/>
            <person name="Simpson J.R."/>
            <person name="Lauterbach L."/>
            <person name="Steele A.D."/>
            <person name="Gui C."/>
            <person name="Meng S."/>
            <person name="Li G."/>
            <person name="Viehrig K."/>
            <person name="Ye F."/>
            <person name="Su P."/>
            <person name="Kiefer A.F."/>
            <person name="Nichols A."/>
            <person name="Cepeda A.J."/>
            <person name="Yan W."/>
            <person name="Fan B."/>
            <person name="Jiang Y."/>
            <person name="Adhikari A."/>
            <person name="Zheng C.-J."/>
            <person name="Schuster L."/>
            <person name="Cowan T.M."/>
            <person name="Smanski M.J."/>
            <person name="Chevrette M.G."/>
            <person name="De Carvalho L.P.S."/>
            <person name="Shen B."/>
        </authorList>
    </citation>
    <scope>NUCLEOTIDE SEQUENCE [LARGE SCALE GENOMIC DNA]</scope>
    <source>
        <strain evidence="12 13">NPDC087045</strain>
    </source>
</reference>
<dbReference type="GO" id="GO:0032259">
    <property type="term" value="P:methylation"/>
    <property type="evidence" value="ECO:0007669"/>
    <property type="project" value="UniProtKB-KW"/>
</dbReference>
<dbReference type="Gene3D" id="3.40.50.150">
    <property type="entry name" value="Vaccinia Virus protein VP39"/>
    <property type="match status" value="1"/>
</dbReference>
<evidence type="ECO:0000256" key="6">
    <source>
        <dbReference type="ARBA" id="ARBA00022694"/>
    </source>
</evidence>
<comment type="function">
    <text evidence="10">Catalyzes the last two steps in the biosynthesis of 5-methylaminomethyl-2-thiouridine (mnm(5)s(2)U) at the wobble position (U34) in tRNA. Catalyzes the FAD-dependent demodification of cmnm(5)s(2)U34 to nm(5)s(2)U34, followed by the transfer of a methyl group from S-adenosyl-L-methionine to nm(5)s(2)U34, to form mnm(5)s(2)U34.</text>
</comment>
<evidence type="ECO:0000313" key="13">
    <source>
        <dbReference type="Proteomes" id="UP001617427"/>
    </source>
</evidence>
<keyword evidence="8 10" id="KW-0560">Oxidoreductase</keyword>
<dbReference type="Proteomes" id="UP001617427">
    <property type="component" value="Unassembled WGS sequence"/>
</dbReference>
<keyword evidence="1 10" id="KW-0963">Cytoplasm</keyword>
<dbReference type="InterPro" id="IPR029063">
    <property type="entry name" value="SAM-dependent_MTases_sf"/>
</dbReference>
<dbReference type="NCBIfam" id="TIGR03197">
    <property type="entry name" value="MnmC_Cterm"/>
    <property type="match status" value="1"/>
</dbReference>
<comment type="subcellular location">
    <subcellularLocation>
        <location evidence="10">Cytoplasm</location>
    </subcellularLocation>
</comment>
<dbReference type="InterPro" id="IPR036188">
    <property type="entry name" value="FAD/NAD-bd_sf"/>
</dbReference>
<evidence type="ECO:0000256" key="9">
    <source>
        <dbReference type="ARBA" id="ARBA00023268"/>
    </source>
</evidence>
<dbReference type="PANTHER" id="PTHR13847:SF283">
    <property type="entry name" value="TRNA 5-METHYLAMINOMETHYL-2-THIOURIDINE BIOSYNTHESIS BIFUNCTIONAL PROTEIN MNMC"/>
    <property type="match status" value="1"/>
</dbReference>
<dbReference type="EMBL" id="JBIUZV010000018">
    <property type="protein sequence ID" value="MFJ3048416.1"/>
    <property type="molecule type" value="Genomic_DNA"/>
</dbReference>
<keyword evidence="5 10" id="KW-0949">S-adenosyl-L-methionine</keyword>
<evidence type="ECO:0000256" key="10">
    <source>
        <dbReference type="HAMAP-Rule" id="MF_01102"/>
    </source>
</evidence>
<dbReference type="HAMAP" id="MF_01102">
    <property type="entry name" value="MnmC"/>
    <property type="match status" value="1"/>
</dbReference>
<name>A0ABW8F545_9BURK</name>
<evidence type="ECO:0000259" key="11">
    <source>
        <dbReference type="Pfam" id="PF01266"/>
    </source>
</evidence>
<comment type="similarity">
    <text evidence="10">In the N-terminal section; belongs to the methyltransferase superfamily. tRNA (mnm(5)s(2)U34)-methyltransferase family.</text>
</comment>
<keyword evidence="3 10" id="KW-0285">Flavoprotein</keyword>
<dbReference type="InterPro" id="IPR017610">
    <property type="entry name" value="tRNA_S-uridine_synth_MnmC_C"/>
</dbReference>
<evidence type="ECO:0000256" key="8">
    <source>
        <dbReference type="ARBA" id="ARBA00023002"/>
    </source>
</evidence>
<evidence type="ECO:0000256" key="7">
    <source>
        <dbReference type="ARBA" id="ARBA00022827"/>
    </source>
</evidence>
<dbReference type="InterPro" id="IPR023032">
    <property type="entry name" value="tRNA_MAMT_biosynth_bifunc_MnmC"/>
</dbReference>
<comment type="similarity">
    <text evidence="10">In the C-terminal section; belongs to the DAO family.</text>
</comment>
<keyword evidence="13" id="KW-1185">Reference proteome</keyword>
<accession>A0ABW8F545</accession>
<organism evidence="12 13">
    <name type="scientific">Herbaspirillum chlorophenolicum</name>
    <dbReference type="NCBI Taxonomy" id="211589"/>
    <lineage>
        <taxon>Bacteria</taxon>
        <taxon>Pseudomonadati</taxon>
        <taxon>Pseudomonadota</taxon>
        <taxon>Betaproteobacteria</taxon>
        <taxon>Burkholderiales</taxon>
        <taxon>Oxalobacteraceae</taxon>
        <taxon>Herbaspirillum</taxon>
    </lineage>
</organism>
<dbReference type="InterPro" id="IPR006076">
    <property type="entry name" value="FAD-dep_OxRdtase"/>
</dbReference>
<keyword evidence="4 10" id="KW-0808">Transferase</keyword>
<evidence type="ECO:0000313" key="12">
    <source>
        <dbReference type="EMBL" id="MFJ3048416.1"/>
    </source>
</evidence>
<dbReference type="EC" id="1.5.-.-" evidence="10"/>
<comment type="catalytic activity">
    <reaction evidence="10">
        <text>5-aminomethyl-2-thiouridine(34) in tRNA + S-adenosyl-L-methionine = 5-methylaminomethyl-2-thiouridine(34) in tRNA + S-adenosyl-L-homocysteine + H(+)</text>
        <dbReference type="Rhea" id="RHEA:19569"/>
        <dbReference type="Rhea" id="RHEA-COMP:10195"/>
        <dbReference type="Rhea" id="RHEA-COMP:10197"/>
        <dbReference type="ChEBI" id="CHEBI:15378"/>
        <dbReference type="ChEBI" id="CHEBI:57856"/>
        <dbReference type="ChEBI" id="CHEBI:59789"/>
        <dbReference type="ChEBI" id="CHEBI:74454"/>
        <dbReference type="ChEBI" id="CHEBI:74455"/>
        <dbReference type="EC" id="2.1.1.61"/>
    </reaction>
</comment>
<dbReference type="Pfam" id="PF01266">
    <property type="entry name" value="DAO"/>
    <property type="match status" value="1"/>
</dbReference>
<comment type="cofactor">
    <cofactor evidence="10">
        <name>FAD</name>
        <dbReference type="ChEBI" id="CHEBI:57692"/>
    </cofactor>
</comment>
<dbReference type="SUPFAM" id="SSF51905">
    <property type="entry name" value="FAD/NAD(P)-binding domain"/>
    <property type="match status" value="1"/>
</dbReference>
<comment type="caution">
    <text evidence="12">The sequence shown here is derived from an EMBL/GenBank/DDBJ whole genome shotgun (WGS) entry which is preliminary data.</text>
</comment>
<dbReference type="Gene3D" id="3.30.9.10">
    <property type="entry name" value="D-Amino Acid Oxidase, subunit A, domain 2"/>
    <property type="match status" value="1"/>
</dbReference>
<dbReference type="RefSeq" id="WP_402703421.1">
    <property type="nucleotide sequence ID" value="NZ_JBIUZV010000018.1"/>
</dbReference>
<keyword evidence="7 10" id="KW-0274">FAD</keyword>